<dbReference type="GO" id="GO:0006166">
    <property type="term" value="P:purine ribonucleoside salvage"/>
    <property type="evidence" value="ECO:0007669"/>
    <property type="project" value="TreeGrafter"/>
</dbReference>
<evidence type="ECO:0000256" key="5">
    <source>
        <dbReference type="ARBA" id="ARBA00010231"/>
    </source>
</evidence>
<dbReference type="Pfam" id="PF02879">
    <property type="entry name" value="PGM_PMM_II"/>
    <property type="match status" value="1"/>
</dbReference>
<evidence type="ECO:0000256" key="3">
    <source>
        <dbReference type="ARBA" id="ARBA00005164"/>
    </source>
</evidence>
<proteinExistence type="inferred from homology"/>
<keyword evidence="20" id="KW-1185">Reference proteome</keyword>
<dbReference type="PRINTS" id="PR00509">
    <property type="entry name" value="PGMPMM"/>
</dbReference>
<comment type="similarity">
    <text evidence="5 14">Belongs to the phosphohexose mutase family.</text>
</comment>
<dbReference type="Gene3D" id="3.30.310.50">
    <property type="entry name" value="Alpha-D-phosphohexomutase, C-terminal domain"/>
    <property type="match status" value="1"/>
</dbReference>
<feature type="domain" description="Alpha-D-phosphohexomutase alpha/beta/alpha" evidence="18">
    <location>
        <begin position="323"/>
        <end position="449"/>
    </location>
</feature>
<dbReference type="EC" id="5.4.2.2" evidence="6"/>
<protein>
    <recommendedName>
        <fullName evidence="11">Phosphoglucomutase</fullName>
        <ecNumber evidence="6">5.4.2.2</ecNumber>
    </recommendedName>
    <alternativeName>
        <fullName evidence="13">Alpha-phosphoglucomutase</fullName>
    </alternativeName>
    <alternativeName>
        <fullName evidence="12">Glucose phosphomutase</fullName>
    </alternativeName>
</protein>
<evidence type="ECO:0000256" key="10">
    <source>
        <dbReference type="ARBA" id="ARBA00023235"/>
    </source>
</evidence>
<dbReference type="PROSITE" id="PS00710">
    <property type="entry name" value="PGM_PMM"/>
    <property type="match status" value="1"/>
</dbReference>
<dbReference type="CDD" id="cd05799">
    <property type="entry name" value="PGM2"/>
    <property type="match status" value="1"/>
</dbReference>
<dbReference type="InterPro" id="IPR036900">
    <property type="entry name" value="A-D-PHexomutase_C_sf"/>
</dbReference>
<dbReference type="PANTHER" id="PTHR45745:SF1">
    <property type="entry name" value="PHOSPHOGLUCOMUTASE 2B-RELATED"/>
    <property type="match status" value="1"/>
</dbReference>
<dbReference type="Pfam" id="PF00408">
    <property type="entry name" value="PGM_PMM_IV"/>
    <property type="match status" value="1"/>
</dbReference>
<evidence type="ECO:0000256" key="1">
    <source>
        <dbReference type="ARBA" id="ARBA00000443"/>
    </source>
</evidence>
<reference evidence="19 20" key="1">
    <citation type="submission" date="2020-11" db="EMBL/GenBank/DDBJ databases">
        <title>Draft genome sequencing of a Lachnospiraceae strain isolated from anoxic soil subjected to BSD treatment.</title>
        <authorList>
            <person name="Uek A."/>
            <person name="Tonouchi A."/>
        </authorList>
    </citation>
    <scope>NUCLEOTIDE SEQUENCE [LARGE SCALE GENOMIC DNA]</scope>
    <source>
        <strain evidence="19 20">TB5</strain>
    </source>
</reference>
<dbReference type="SUPFAM" id="SSF53738">
    <property type="entry name" value="Phosphoglucomutase, first 3 domains"/>
    <property type="match status" value="3"/>
</dbReference>
<feature type="domain" description="Alpha-D-phosphohexomutase alpha/beta/alpha" evidence="16">
    <location>
        <begin position="43"/>
        <end position="181"/>
    </location>
</feature>
<dbReference type="InterPro" id="IPR016055">
    <property type="entry name" value="A-D-PHexomutase_a/b/a-I/II/III"/>
</dbReference>
<evidence type="ECO:0000256" key="8">
    <source>
        <dbReference type="ARBA" id="ARBA00022723"/>
    </source>
</evidence>
<dbReference type="GO" id="GO:0005975">
    <property type="term" value="P:carbohydrate metabolic process"/>
    <property type="evidence" value="ECO:0007669"/>
    <property type="project" value="InterPro"/>
</dbReference>
<dbReference type="Pfam" id="PF02878">
    <property type="entry name" value="PGM_PMM_I"/>
    <property type="match status" value="1"/>
</dbReference>
<evidence type="ECO:0000256" key="9">
    <source>
        <dbReference type="ARBA" id="ARBA00022842"/>
    </source>
</evidence>
<dbReference type="InterPro" id="IPR005844">
    <property type="entry name" value="A-D-PHexomutase_a/b/a-I"/>
</dbReference>
<evidence type="ECO:0000256" key="4">
    <source>
        <dbReference type="ARBA" id="ARBA00005189"/>
    </source>
</evidence>
<keyword evidence="9 14" id="KW-0460">Magnesium</keyword>
<keyword evidence="8 14" id="KW-0479">Metal-binding</keyword>
<keyword evidence="7" id="KW-0597">Phosphoprotein</keyword>
<dbReference type="PANTHER" id="PTHR45745">
    <property type="entry name" value="PHOSPHOMANNOMUTASE 45A"/>
    <property type="match status" value="1"/>
</dbReference>
<accession>A0A7R7EIS0</accession>
<comment type="cofactor">
    <cofactor evidence="2">
        <name>Mg(2+)</name>
        <dbReference type="ChEBI" id="CHEBI:18420"/>
    </cofactor>
</comment>
<dbReference type="SUPFAM" id="SSF55957">
    <property type="entry name" value="Phosphoglucomutase, C-terminal domain"/>
    <property type="match status" value="1"/>
</dbReference>
<gene>
    <name evidence="19" type="primary">pgm</name>
    <name evidence="19" type="ORF">bsdtb5_09160</name>
</gene>
<evidence type="ECO:0000259" key="16">
    <source>
        <dbReference type="Pfam" id="PF02878"/>
    </source>
</evidence>
<sequence length="571" mass="64196">MNYLEKYSQWVNDSYFDEKTREELKNLEGNEKEIEDRFFKDLEFGTGGLRGVLGAGTNRMNLYTVRKATQGLANYIMKQGGESKGVAIAYDSRRMSPEFAMDTALCLNANGIKAYVFESLRPTPELSFALRELGCIAGIVITASHNPAEYNGYKVYWEDGAQITYPKDVEIIGEVNAITDYKKVKTMDKNDAIKQSLYQVIGEEIDDKYIAELKKLVVNPISDKGRELKIVYTPLHGTGNLPVRRILRELGFDKVYVVPEQELPDSDFTTVGYPNPEEPKVFTLAIELAKKVDADIILATDPDADRLGVQVKNIDGEYELLTGNMSGALIAEYVFSQKNEQGKLSNKAALVKTIVTGNIGDQIAKNYNARLIEVLTGFKYIGEQIKLFEQTNSNDFIFGYEESYGCLVGTHARDKDAVVAVMTLCEAAAFYKEKGITLYEQMQKIFNKYGYFREDLVSVTLKGVEGMQKIKEIMNGYRTNPPMTAGDYKVLKVRDYKLDTITDLGTKKTTTTGLPTSDVLYFELNSDAWCAVRPSGTEPKIKFYFGVKGDTMKDAKIKLDHLVHDEVFQVK</sequence>
<dbReference type="Pfam" id="PF02880">
    <property type="entry name" value="PGM_PMM_III"/>
    <property type="match status" value="1"/>
</dbReference>
<evidence type="ECO:0000256" key="7">
    <source>
        <dbReference type="ARBA" id="ARBA00022553"/>
    </source>
</evidence>
<dbReference type="GO" id="GO:0000287">
    <property type="term" value="F:magnesium ion binding"/>
    <property type="evidence" value="ECO:0007669"/>
    <property type="project" value="InterPro"/>
</dbReference>
<dbReference type="KEGG" id="ahb:bsdtb5_09160"/>
<dbReference type="EMBL" id="AP024169">
    <property type="protein sequence ID" value="BCN29621.1"/>
    <property type="molecule type" value="Genomic_DNA"/>
</dbReference>
<keyword evidence="10" id="KW-0413">Isomerase</keyword>
<dbReference type="InterPro" id="IPR005845">
    <property type="entry name" value="A-D-PHexomutase_a/b/a-II"/>
</dbReference>
<evidence type="ECO:0000256" key="12">
    <source>
        <dbReference type="ARBA" id="ARBA00041398"/>
    </source>
</evidence>
<evidence type="ECO:0000313" key="19">
    <source>
        <dbReference type="EMBL" id="BCN29621.1"/>
    </source>
</evidence>
<dbReference type="AlphaFoldDB" id="A0A7R7EIS0"/>
<comment type="pathway">
    <text evidence="4">Lipid metabolism.</text>
</comment>
<evidence type="ECO:0000256" key="14">
    <source>
        <dbReference type="RuleBase" id="RU004326"/>
    </source>
</evidence>
<dbReference type="Proteomes" id="UP000595897">
    <property type="component" value="Chromosome"/>
</dbReference>
<name>A0A7R7EIS0_9FIRM</name>
<feature type="domain" description="Alpha-D-phosphohexomutase C-terminal" evidence="15">
    <location>
        <begin position="523"/>
        <end position="553"/>
    </location>
</feature>
<organism evidence="19 20">
    <name type="scientific">Anaeromicropila herbilytica</name>
    <dbReference type="NCBI Taxonomy" id="2785025"/>
    <lineage>
        <taxon>Bacteria</taxon>
        <taxon>Bacillati</taxon>
        <taxon>Bacillota</taxon>
        <taxon>Clostridia</taxon>
        <taxon>Lachnospirales</taxon>
        <taxon>Lachnospiraceae</taxon>
        <taxon>Anaeromicropila</taxon>
    </lineage>
</organism>
<evidence type="ECO:0000256" key="6">
    <source>
        <dbReference type="ARBA" id="ARBA00012728"/>
    </source>
</evidence>
<comment type="pathway">
    <text evidence="3">Glycolipid metabolism; diglucosyl-diacylglycerol biosynthesis.</text>
</comment>
<evidence type="ECO:0000256" key="2">
    <source>
        <dbReference type="ARBA" id="ARBA00001946"/>
    </source>
</evidence>
<evidence type="ECO:0000256" key="11">
    <source>
        <dbReference type="ARBA" id="ARBA00039995"/>
    </source>
</evidence>
<evidence type="ECO:0000259" key="18">
    <source>
        <dbReference type="Pfam" id="PF02880"/>
    </source>
</evidence>
<dbReference type="RefSeq" id="WP_271714890.1">
    <property type="nucleotide sequence ID" value="NZ_AP024169.1"/>
</dbReference>
<evidence type="ECO:0000256" key="13">
    <source>
        <dbReference type="ARBA" id="ARBA00041467"/>
    </source>
</evidence>
<dbReference type="InterPro" id="IPR016066">
    <property type="entry name" value="A-D-PHexomutase_CS"/>
</dbReference>
<comment type="catalytic activity">
    <reaction evidence="1">
        <text>alpha-D-glucose 1-phosphate = alpha-D-glucose 6-phosphate</text>
        <dbReference type="Rhea" id="RHEA:23536"/>
        <dbReference type="ChEBI" id="CHEBI:58225"/>
        <dbReference type="ChEBI" id="CHEBI:58601"/>
        <dbReference type="EC" id="5.4.2.2"/>
    </reaction>
</comment>
<dbReference type="Gene3D" id="3.40.120.10">
    <property type="entry name" value="Alpha-D-Glucose-1,6-Bisphosphate, subunit A, domain 3"/>
    <property type="match status" value="3"/>
</dbReference>
<evidence type="ECO:0000259" key="17">
    <source>
        <dbReference type="Pfam" id="PF02879"/>
    </source>
</evidence>
<evidence type="ECO:0000313" key="20">
    <source>
        <dbReference type="Proteomes" id="UP000595897"/>
    </source>
</evidence>
<dbReference type="InterPro" id="IPR005846">
    <property type="entry name" value="A-D-PHexomutase_a/b/a-III"/>
</dbReference>
<feature type="domain" description="Alpha-D-phosphohexomutase alpha/beta/alpha" evidence="17">
    <location>
        <begin position="207"/>
        <end position="309"/>
    </location>
</feature>
<dbReference type="GO" id="GO:0008973">
    <property type="term" value="F:phosphopentomutase activity"/>
    <property type="evidence" value="ECO:0007669"/>
    <property type="project" value="TreeGrafter"/>
</dbReference>
<dbReference type="InterPro" id="IPR005841">
    <property type="entry name" value="Alpha-D-phosphohexomutase_SF"/>
</dbReference>
<evidence type="ECO:0000259" key="15">
    <source>
        <dbReference type="Pfam" id="PF00408"/>
    </source>
</evidence>
<dbReference type="InterPro" id="IPR005843">
    <property type="entry name" value="A-D-PHexomutase_C"/>
</dbReference>